<feature type="disulfide bond" evidence="6">
    <location>
        <begin position="178"/>
        <end position="187"/>
    </location>
</feature>
<comment type="caution">
    <text evidence="6">Lacks conserved residue(s) required for the propagation of feature annotation.</text>
</comment>
<dbReference type="PROSITE" id="PS50026">
    <property type="entry name" value="EGF_3"/>
    <property type="match status" value="4"/>
</dbReference>
<dbReference type="OrthoDB" id="283575at2759"/>
<evidence type="ECO:0000259" key="8">
    <source>
        <dbReference type="PROSITE" id="PS50026"/>
    </source>
</evidence>
<dbReference type="PROSITE" id="PS50041">
    <property type="entry name" value="C_TYPE_LECTIN_2"/>
    <property type="match status" value="1"/>
</dbReference>
<dbReference type="FunFam" id="2.10.25.10:FF:000006">
    <property type="entry name" value="Versican core protein-like isoform 1"/>
    <property type="match status" value="1"/>
</dbReference>
<dbReference type="FunFam" id="2.10.25.10:FF:000122">
    <property type="entry name" value="Protein crumbs homolog 2"/>
    <property type="match status" value="1"/>
</dbReference>
<keyword evidence="3" id="KW-0677">Repeat</keyword>
<dbReference type="GO" id="GO:0005112">
    <property type="term" value="F:Notch binding"/>
    <property type="evidence" value="ECO:0007669"/>
    <property type="project" value="TreeGrafter"/>
</dbReference>
<feature type="disulfide bond" evidence="6">
    <location>
        <begin position="376"/>
        <end position="385"/>
    </location>
</feature>
<name>A0A8J9ZJH2_BRALA</name>
<dbReference type="InterPro" id="IPR001881">
    <property type="entry name" value="EGF-like_Ca-bd_dom"/>
</dbReference>
<dbReference type="InterPro" id="IPR016186">
    <property type="entry name" value="C-type_lectin-like/link_sf"/>
</dbReference>
<evidence type="ECO:0000256" key="4">
    <source>
        <dbReference type="ARBA" id="ARBA00023157"/>
    </source>
</evidence>
<dbReference type="Pfam" id="PF00008">
    <property type="entry name" value="EGF"/>
    <property type="match status" value="2"/>
</dbReference>
<dbReference type="SUPFAM" id="SSF56436">
    <property type="entry name" value="C-type lectin-like"/>
    <property type="match status" value="1"/>
</dbReference>
<evidence type="ECO:0000256" key="5">
    <source>
        <dbReference type="ARBA" id="ARBA00023180"/>
    </source>
</evidence>
<dbReference type="SMART" id="SM00181">
    <property type="entry name" value="EGF"/>
    <property type="match status" value="4"/>
</dbReference>
<dbReference type="PROSITE" id="PS00022">
    <property type="entry name" value="EGF_1"/>
    <property type="match status" value="4"/>
</dbReference>
<evidence type="ECO:0000313" key="10">
    <source>
        <dbReference type="EMBL" id="CAH1256442.1"/>
    </source>
</evidence>
<organism evidence="10 11">
    <name type="scientific">Branchiostoma lanceolatum</name>
    <name type="common">Common lancelet</name>
    <name type="synonym">Amphioxus lanceolatum</name>
    <dbReference type="NCBI Taxonomy" id="7740"/>
    <lineage>
        <taxon>Eukaryota</taxon>
        <taxon>Metazoa</taxon>
        <taxon>Chordata</taxon>
        <taxon>Cephalochordata</taxon>
        <taxon>Leptocardii</taxon>
        <taxon>Amphioxiformes</taxon>
        <taxon>Branchiostomatidae</taxon>
        <taxon>Branchiostoma</taxon>
    </lineage>
</organism>
<evidence type="ECO:0000256" key="7">
    <source>
        <dbReference type="SAM" id="SignalP"/>
    </source>
</evidence>
<dbReference type="SUPFAM" id="SSF57196">
    <property type="entry name" value="EGF/Laminin"/>
    <property type="match status" value="4"/>
</dbReference>
<feature type="signal peptide" evidence="7">
    <location>
        <begin position="1"/>
        <end position="23"/>
    </location>
</feature>
<keyword evidence="2 7" id="KW-0732">Signal</keyword>
<dbReference type="Gene3D" id="2.10.25.10">
    <property type="entry name" value="Laminin"/>
    <property type="match status" value="4"/>
</dbReference>
<dbReference type="Proteomes" id="UP000838412">
    <property type="component" value="Chromosome 3"/>
</dbReference>
<dbReference type="FunFam" id="2.10.25.10:FF:000279">
    <property type="entry name" value="Neurogenic locus notch 1"/>
    <property type="match status" value="1"/>
</dbReference>
<dbReference type="PROSITE" id="PS01186">
    <property type="entry name" value="EGF_2"/>
    <property type="match status" value="4"/>
</dbReference>
<keyword evidence="11" id="KW-1185">Reference proteome</keyword>
<dbReference type="CDD" id="cd00054">
    <property type="entry name" value="EGF_CA"/>
    <property type="match status" value="4"/>
</dbReference>
<dbReference type="GO" id="GO:0005509">
    <property type="term" value="F:calcium ion binding"/>
    <property type="evidence" value="ECO:0007669"/>
    <property type="project" value="InterPro"/>
</dbReference>
<dbReference type="InterPro" id="IPR000152">
    <property type="entry name" value="EGF-type_Asp/Asn_hydroxyl_site"/>
</dbReference>
<keyword evidence="4 6" id="KW-1015">Disulfide bond</keyword>
<evidence type="ECO:0000256" key="2">
    <source>
        <dbReference type="ARBA" id="ARBA00022729"/>
    </source>
</evidence>
<dbReference type="SMART" id="SM00179">
    <property type="entry name" value="EGF_CA"/>
    <property type="match status" value="4"/>
</dbReference>
<protein>
    <submittedName>
        <fullName evidence="10">NOTCH1 protein</fullName>
    </submittedName>
</protein>
<evidence type="ECO:0000259" key="9">
    <source>
        <dbReference type="PROSITE" id="PS50041"/>
    </source>
</evidence>
<feature type="domain" description="EGF-like" evidence="8">
    <location>
        <begin position="387"/>
        <end position="423"/>
    </location>
</feature>
<dbReference type="EMBL" id="OV696688">
    <property type="protein sequence ID" value="CAH1256442.1"/>
    <property type="molecule type" value="Genomic_DNA"/>
</dbReference>
<keyword evidence="1 6" id="KW-0245">EGF-like domain</keyword>
<dbReference type="PANTHER" id="PTHR12916">
    <property type="entry name" value="CYTOCHROME C OXIDASE POLYPEPTIDE VIC-2"/>
    <property type="match status" value="1"/>
</dbReference>
<dbReference type="Pfam" id="PF12661">
    <property type="entry name" value="hEGF"/>
    <property type="match status" value="1"/>
</dbReference>
<dbReference type="PROSITE" id="PS00010">
    <property type="entry name" value="ASX_HYDROXYL"/>
    <property type="match status" value="3"/>
</dbReference>
<dbReference type="FunFam" id="3.10.100.10:FF:000107">
    <property type="entry name" value="Uncharacterized protein"/>
    <property type="match status" value="1"/>
</dbReference>
<feature type="disulfide bond" evidence="6">
    <location>
        <begin position="157"/>
        <end position="167"/>
    </location>
</feature>
<dbReference type="CDD" id="cd00037">
    <property type="entry name" value="CLECT"/>
    <property type="match status" value="1"/>
</dbReference>
<feature type="chain" id="PRO_5035452822" evidence="7">
    <location>
        <begin position="24"/>
        <end position="489"/>
    </location>
</feature>
<dbReference type="PANTHER" id="PTHR12916:SF9">
    <property type="entry name" value="NEUROGENIC LOCUS NOTCH HOMOLOG PROTEIN 1-RELATED"/>
    <property type="match status" value="1"/>
</dbReference>
<dbReference type="SMART" id="SM00034">
    <property type="entry name" value="CLECT"/>
    <property type="match status" value="1"/>
</dbReference>
<evidence type="ECO:0000256" key="3">
    <source>
        <dbReference type="ARBA" id="ARBA00022737"/>
    </source>
</evidence>
<dbReference type="InterPro" id="IPR013032">
    <property type="entry name" value="EGF-like_CS"/>
</dbReference>
<evidence type="ECO:0000256" key="1">
    <source>
        <dbReference type="ARBA" id="ARBA00022536"/>
    </source>
</evidence>
<reference evidence="10" key="1">
    <citation type="submission" date="2022-01" db="EMBL/GenBank/DDBJ databases">
        <authorList>
            <person name="Braso-Vives M."/>
        </authorList>
    </citation>
    <scope>NUCLEOTIDE SEQUENCE</scope>
</reference>
<dbReference type="InterPro" id="IPR000742">
    <property type="entry name" value="EGF"/>
</dbReference>
<proteinExistence type="predicted"/>
<keyword evidence="5" id="KW-0325">Glycoprotein</keyword>
<dbReference type="Gene3D" id="3.10.100.10">
    <property type="entry name" value="Mannose-Binding Protein A, subunit A"/>
    <property type="match status" value="1"/>
</dbReference>
<feature type="domain" description="C-type lectin" evidence="9">
    <location>
        <begin position="230"/>
        <end position="346"/>
    </location>
</feature>
<feature type="domain" description="EGF-like" evidence="8">
    <location>
        <begin position="153"/>
        <end position="188"/>
    </location>
</feature>
<feature type="domain" description="EGF-like" evidence="8">
    <location>
        <begin position="190"/>
        <end position="226"/>
    </location>
</feature>
<evidence type="ECO:0000256" key="6">
    <source>
        <dbReference type="PROSITE-ProRule" id="PRU00076"/>
    </source>
</evidence>
<dbReference type="AlphaFoldDB" id="A0A8J9ZJH2"/>
<feature type="disulfide bond" evidence="6">
    <location>
        <begin position="357"/>
        <end position="374"/>
    </location>
</feature>
<dbReference type="GO" id="GO:0007219">
    <property type="term" value="P:Notch signaling pathway"/>
    <property type="evidence" value="ECO:0007669"/>
    <property type="project" value="TreeGrafter"/>
</dbReference>
<dbReference type="PRINTS" id="PR00010">
    <property type="entry name" value="EGFBLOOD"/>
</dbReference>
<accession>A0A8J9ZJH2</accession>
<sequence>MAKMGKFLLLFVGLIAWPDPSVGQEYLTTVGNLNFFKVQVSGQMTNANVKATCEAAGMRYPCHNLGTGQCTQWWTSDCITLDALDGTHCNTLWALSASLCGTEDPRYCQLLDDTFLNIPHWQSDDSAYGVDYETHSYNLEGTDYNNKYTVCAEIDDCKSSPCAHGTCNNNVGGYNCSCDNGWEGTDCDQIMDDCASSPCWFGGTCVDGFRNFTCICPKGFEGKKCEIAAFSGQCYQFSAEALSHTEAQRACSTENGHLADVKDGQQQLFITDGIATTTGNSSWLGMKLEPVYTVKYSDGSVAQAGPLQMSAVQPPAHCDFCVLLDSFNSFQPEPTSCTEQHNYVCQSDIESCGSNVCQNGGNCTSCFGESVFFCDCPDGFVGKYCEINIACASNPCQNGGTCQDNANSYSCNCPPGYLGDNCESDVDWCALVTCPFDWTCQDDGTNFTCLVSEVGSTRLAEPYACSSASCPDGMYCKEEGASSFSCRSV</sequence>
<dbReference type="InterPro" id="IPR001304">
    <property type="entry name" value="C-type_lectin-like"/>
</dbReference>
<evidence type="ECO:0000313" key="11">
    <source>
        <dbReference type="Proteomes" id="UP000838412"/>
    </source>
</evidence>
<dbReference type="InterPro" id="IPR016187">
    <property type="entry name" value="CTDL_fold"/>
</dbReference>
<feature type="disulfide bond" evidence="6">
    <location>
        <begin position="216"/>
        <end position="225"/>
    </location>
</feature>
<gene>
    <name evidence="10" type="primary">NOTCH1</name>
    <name evidence="10" type="ORF">BLAG_LOCUS14767</name>
</gene>
<feature type="domain" description="EGF-like" evidence="8">
    <location>
        <begin position="348"/>
        <end position="386"/>
    </location>
</feature>
<feature type="disulfide bond" evidence="6">
    <location>
        <begin position="413"/>
        <end position="422"/>
    </location>
</feature>